<feature type="compositionally biased region" description="Basic residues" evidence="1">
    <location>
        <begin position="17"/>
        <end position="33"/>
    </location>
</feature>
<sequence>MPIARYSRLLQRSEGHKSRKRPARPSGGRRSKGERKEKQASYQREGQEMMGSPMLEFHPQGTHTGQSKPPFFLEKRNTSMHVLTIRTLWLTHMSVADDHELERENKR</sequence>
<evidence type="ECO:0000313" key="3">
    <source>
        <dbReference type="Proteomes" id="UP000823388"/>
    </source>
</evidence>
<evidence type="ECO:0000256" key="1">
    <source>
        <dbReference type="SAM" id="MobiDB-lite"/>
    </source>
</evidence>
<dbReference type="AlphaFoldDB" id="A0A8T0PP49"/>
<dbReference type="Proteomes" id="UP000823388">
    <property type="component" value="Chromosome 8K"/>
</dbReference>
<gene>
    <name evidence="2" type="ORF">PVAP13_8KG345101</name>
</gene>
<organism evidence="2 3">
    <name type="scientific">Panicum virgatum</name>
    <name type="common">Blackwell switchgrass</name>
    <dbReference type="NCBI Taxonomy" id="38727"/>
    <lineage>
        <taxon>Eukaryota</taxon>
        <taxon>Viridiplantae</taxon>
        <taxon>Streptophyta</taxon>
        <taxon>Embryophyta</taxon>
        <taxon>Tracheophyta</taxon>
        <taxon>Spermatophyta</taxon>
        <taxon>Magnoliopsida</taxon>
        <taxon>Liliopsida</taxon>
        <taxon>Poales</taxon>
        <taxon>Poaceae</taxon>
        <taxon>PACMAD clade</taxon>
        <taxon>Panicoideae</taxon>
        <taxon>Panicodae</taxon>
        <taxon>Paniceae</taxon>
        <taxon>Panicinae</taxon>
        <taxon>Panicum</taxon>
        <taxon>Panicum sect. Hiantes</taxon>
    </lineage>
</organism>
<reference evidence="2 3" key="1">
    <citation type="submission" date="2020-05" db="EMBL/GenBank/DDBJ databases">
        <title>WGS assembly of Panicum virgatum.</title>
        <authorList>
            <person name="Lovell J.T."/>
            <person name="Jenkins J."/>
            <person name="Shu S."/>
            <person name="Juenger T.E."/>
            <person name="Schmutz J."/>
        </authorList>
    </citation>
    <scope>NUCLEOTIDE SEQUENCE [LARGE SCALE GENOMIC DNA]</scope>
    <source>
        <strain evidence="3">cv. AP13</strain>
    </source>
</reference>
<feature type="region of interest" description="Disordered" evidence="1">
    <location>
        <begin position="1"/>
        <end position="71"/>
    </location>
</feature>
<keyword evidence="3" id="KW-1185">Reference proteome</keyword>
<accession>A0A8T0PP49</accession>
<proteinExistence type="predicted"/>
<dbReference type="EMBL" id="CM029051">
    <property type="protein sequence ID" value="KAG2562022.1"/>
    <property type="molecule type" value="Genomic_DNA"/>
</dbReference>
<protein>
    <submittedName>
        <fullName evidence="2">Uncharacterized protein</fullName>
    </submittedName>
</protein>
<evidence type="ECO:0000313" key="2">
    <source>
        <dbReference type="EMBL" id="KAG2562022.1"/>
    </source>
</evidence>
<name>A0A8T0PP49_PANVG</name>
<comment type="caution">
    <text evidence="2">The sequence shown here is derived from an EMBL/GenBank/DDBJ whole genome shotgun (WGS) entry which is preliminary data.</text>
</comment>